<comment type="caution">
    <text evidence="2">The sequence shown here is derived from an EMBL/GenBank/DDBJ whole genome shotgun (WGS) entry which is preliminary data.</text>
</comment>
<proteinExistence type="predicted"/>
<name>A0A928KUD3_9FIRM</name>
<protein>
    <submittedName>
        <fullName evidence="2">YIEGIA protein</fullName>
    </submittedName>
</protein>
<dbReference type="Proteomes" id="UP000754750">
    <property type="component" value="Unassembled WGS sequence"/>
</dbReference>
<dbReference type="Pfam" id="PF14045">
    <property type="entry name" value="YIEGIA"/>
    <property type="match status" value="1"/>
</dbReference>
<evidence type="ECO:0000313" key="2">
    <source>
        <dbReference type="EMBL" id="MBE6832120.1"/>
    </source>
</evidence>
<keyword evidence="1" id="KW-1133">Transmembrane helix</keyword>
<accession>A0A928KUD3</accession>
<dbReference type="AlphaFoldDB" id="A0A928KUD3"/>
<keyword evidence="1" id="KW-0472">Membrane</keyword>
<reference evidence="2" key="1">
    <citation type="submission" date="2019-04" db="EMBL/GenBank/DDBJ databases">
        <title>Evolution of Biomass-Degrading Anaerobic Consortia Revealed by Metagenomics.</title>
        <authorList>
            <person name="Peng X."/>
        </authorList>
    </citation>
    <scope>NUCLEOTIDE SEQUENCE</scope>
    <source>
        <strain evidence="2">SIG551</strain>
    </source>
</reference>
<feature type="transmembrane region" description="Helical" evidence="1">
    <location>
        <begin position="38"/>
        <end position="61"/>
    </location>
</feature>
<feature type="transmembrane region" description="Helical" evidence="1">
    <location>
        <begin position="139"/>
        <end position="156"/>
    </location>
</feature>
<organism evidence="2 3">
    <name type="scientific">Faecalispora sporosphaeroides</name>
    <dbReference type="NCBI Taxonomy" id="1549"/>
    <lineage>
        <taxon>Bacteria</taxon>
        <taxon>Bacillati</taxon>
        <taxon>Bacillota</taxon>
        <taxon>Clostridia</taxon>
        <taxon>Eubacteriales</taxon>
        <taxon>Oscillospiraceae</taxon>
        <taxon>Faecalispora</taxon>
    </lineage>
</organism>
<gene>
    <name evidence="2" type="ORF">E7512_00805</name>
</gene>
<keyword evidence="1" id="KW-0812">Transmembrane</keyword>
<dbReference type="InterPro" id="IPR025918">
    <property type="entry name" value="YIEGIA"/>
</dbReference>
<evidence type="ECO:0000256" key="1">
    <source>
        <dbReference type="SAM" id="Phobius"/>
    </source>
</evidence>
<evidence type="ECO:0000313" key="3">
    <source>
        <dbReference type="Proteomes" id="UP000754750"/>
    </source>
</evidence>
<dbReference type="EMBL" id="SVNY01000001">
    <property type="protein sequence ID" value="MBE6832120.1"/>
    <property type="molecule type" value="Genomic_DNA"/>
</dbReference>
<sequence length="293" mass="32138">MLSLTYAWAIGLGILVGTAARAVTLVVDYRQTPTYPDGQFIHLFAGFIAAALGAVAIPALLEKDYAAFTFLALAVQHFRDIRKMEQESLNNLELSGYARRGDAYIDGISKTYEARNYISMISSMIASSVVLLMEGLPRALAVITAAALGMLSVFLLKRFTRGKRVGDISIVRQGKIQIQGSNLFVDDVYVTGAAGSPVARELFLQQGLGVVITPKKEQFRATLENAGQRQAILYEAASTLGVKTYQYVKRSVEQDKMVIALVPVDRDIGRMIAAIQNTPVLENSRKVRRIMSR</sequence>